<dbReference type="InterPro" id="IPR002881">
    <property type="entry name" value="DUF58"/>
</dbReference>
<evidence type="ECO:0000313" key="2">
    <source>
        <dbReference type="EMBL" id="PQJ28238.1"/>
    </source>
</evidence>
<evidence type="ECO:0000313" key="3">
    <source>
        <dbReference type="Proteomes" id="UP000239907"/>
    </source>
</evidence>
<gene>
    <name evidence="2" type="ORF">BSZ32_06780</name>
</gene>
<dbReference type="PANTHER" id="PTHR33608:SF6">
    <property type="entry name" value="BLL2464 PROTEIN"/>
    <property type="match status" value="1"/>
</dbReference>
<dbReference type="OrthoDB" id="9776116at2"/>
<comment type="caution">
    <text evidence="2">The sequence shown here is derived from an EMBL/GenBank/DDBJ whole genome shotgun (WGS) entry which is preliminary data.</text>
</comment>
<evidence type="ECO:0000259" key="1">
    <source>
        <dbReference type="Pfam" id="PF01882"/>
    </source>
</evidence>
<accession>A0A2S7TZR7</accession>
<name>A0A2S7TZR7_9BACT</name>
<feature type="domain" description="DUF58" evidence="1">
    <location>
        <begin position="44"/>
        <end position="249"/>
    </location>
</feature>
<keyword evidence="3" id="KW-1185">Reference proteome</keyword>
<protein>
    <recommendedName>
        <fullName evidence="1">DUF58 domain-containing protein</fullName>
    </recommendedName>
</protein>
<dbReference type="PANTHER" id="PTHR33608">
    <property type="entry name" value="BLL2464 PROTEIN"/>
    <property type="match status" value="1"/>
</dbReference>
<dbReference type="InterPro" id="IPR036465">
    <property type="entry name" value="vWFA_dom_sf"/>
</dbReference>
<organism evidence="2 3">
    <name type="scientific">Rubritalea profundi</name>
    <dbReference type="NCBI Taxonomy" id="1658618"/>
    <lineage>
        <taxon>Bacteria</taxon>
        <taxon>Pseudomonadati</taxon>
        <taxon>Verrucomicrobiota</taxon>
        <taxon>Verrucomicrobiia</taxon>
        <taxon>Verrucomicrobiales</taxon>
        <taxon>Rubritaleaceae</taxon>
        <taxon>Rubritalea</taxon>
    </lineage>
</organism>
<dbReference type="EMBL" id="MQWA01000001">
    <property type="protein sequence ID" value="PQJ28238.1"/>
    <property type="molecule type" value="Genomic_DNA"/>
</dbReference>
<dbReference type="RefSeq" id="WP_105042742.1">
    <property type="nucleotide sequence ID" value="NZ_MQWA01000001.1"/>
</dbReference>
<dbReference type="Pfam" id="PF01882">
    <property type="entry name" value="DUF58"/>
    <property type="match status" value="1"/>
</dbReference>
<dbReference type="Proteomes" id="UP000239907">
    <property type="component" value="Unassembled WGS sequence"/>
</dbReference>
<reference evidence="2 3" key="1">
    <citation type="submission" date="2016-12" db="EMBL/GenBank/DDBJ databases">
        <title>Study of bacterial adaptation to deep sea.</title>
        <authorList>
            <person name="Song J."/>
            <person name="Yoshizawa S."/>
            <person name="Kogure K."/>
        </authorList>
    </citation>
    <scope>NUCLEOTIDE SEQUENCE [LARGE SCALE GENOMIC DNA]</scope>
    <source>
        <strain evidence="2 3">SAORIC-165</strain>
    </source>
</reference>
<sequence length="282" mass="31521">MPLLEHTDPLDSRQFFIAIKRLADSLSYGTDRSQLLGQGIEYVQSRPYVQGDPVKSIDWRVSARTGVTHVKEYETPKCLPVWFIVDTSASMTLSSTTISKYQLAVQIAGGLALSCIDKVSPVGILGAGSRDLNIKPSLSRDTILTWLHELRNYDFNESTHLAEKLISLSPSLGENTLIFVLSDFHDPDVLRALKRLNHKHDVVSLILRDPAEDDLRGAGLIRGKEVESKREFTISAKKEFSRLEDTTAALKKSSVDHLALHTNKPILAPLRLFVQSRHLLSR</sequence>
<dbReference type="SUPFAM" id="SSF53300">
    <property type="entry name" value="vWA-like"/>
    <property type="match status" value="1"/>
</dbReference>
<dbReference type="AlphaFoldDB" id="A0A2S7TZR7"/>
<proteinExistence type="predicted"/>